<name>A0AAW0IPW4_MYOGA</name>
<dbReference type="InterPro" id="IPR015369">
    <property type="entry name" value="Follistatin/Osteonectin_EGF"/>
</dbReference>
<keyword evidence="7" id="KW-0106">Calcium</keyword>
<dbReference type="SUPFAM" id="SSF57196">
    <property type="entry name" value="EGF/Laminin"/>
    <property type="match status" value="1"/>
</dbReference>
<feature type="region of interest" description="Disordered" evidence="10">
    <location>
        <begin position="118"/>
        <end position="381"/>
    </location>
</feature>
<comment type="similarity">
    <text evidence="2">Belongs to the SPARC family.</text>
</comment>
<dbReference type="InterPro" id="IPR001999">
    <property type="entry name" value="Osteonectin_CS"/>
</dbReference>
<evidence type="ECO:0000313" key="13">
    <source>
        <dbReference type="EMBL" id="KAK7816472.1"/>
    </source>
</evidence>
<keyword evidence="6" id="KW-0732">Signal</keyword>
<feature type="region of interest" description="Disordered" evidence="10">
    <location>
        <begin position="432"/>
        <end position="471"/>
    </location>
</feature>
<dbReference type="InterPro" id="IPR002350">
    <property type="entry name" value="Kazal_dom"/>
</dbReference>
<dbReference type="PANTHER" id="PTHR13866:SF16">
    <property type="entry name" value="SPARC-LIKE PROTEIN 1"/>
    <property type="match status" value="1"/>
</dbReference>
<dbReference type="Proteomes" id="UP001488838">
    <property type="component" value="Unassembled WGS sequence"/>
</dbReference>
<dbReference type="Gene3D" id="3.30.60.30">
    <property type="match status" value="1"/>
</dbReference>
<dbReference type="InterPro" id="IPR003645">
    <property type="entry name" value="Fol_N"/>
</dbReference>
<proteinExistence type="inferred from homology"/>
<dbReference type="EMBL" id="JBBHLL010000102">
    <property type="protein sequence ID" value="KAK7816472.1"/>
    <property type="molecule type" value="Genomic_DNA"/>
</dbReference>
<dbReference type="Pfam" id="PF00050">
    <property type="entry name" value="Kazal_1"/>
    <property type="match status" value="1"/>
</dbReference>
<keyword evidence="5" id="KW-0479">Metal-binding</keyword>
<dbReference type="InterPro" id="IPR036058">
    <property type="entry name" value="Kazal_dom_sf"/>
</dbReference>
<dbReference type="InterPro" id="IPR011992">
    <property type="entry name" value="EF-hand-dom_pair"/>
</dbReference>
<dbReference type="SUPFAM" id="SSF100895">
    <property type="entry name" value="Kazal-type serine protease inhibitors"/>
    <property type="match status" value="1"/>
</dbReference>
<keyword evidence="9" id="KW-0325">Glycoprotein</keyword>
<evidence type="ECO:0000256" key="10">
    <source>
        <dbReference type="SAM" id="MobiDB-lite"/>
    </source>
</evidence>
<feature type="compositionally biased region" description="Basic and acidic residues" evidence="10">
    <location>
        <begin position="432"/>
        <end position="454"/>
    </location>
</feature>
<dbReference type="InterPro" id="IPR018247">
    <property type="entry name" value="EF_Hand_1_Ca_BS"/>
</dbReference>
<dbReference type="PROSITE" id="PS00612">
    <property type="entry name" value="OSTEONECTIN_1"/>
    <property type="match status" value="1"/>
</dbReference>
<organism evidence="13 14">
    <name type="scientific">Myodes glareolus</name>
    <name type="common">Bank vole</name>
    <name type="synonym">Clethrionomys glareolus</name>
    <dbReference type="NCBI Taxonomy" id="447135"/>
    <lineage>
        <taxon>Eukaryota</taxon>
        <taxon>Metazoa</taxon>
        <taxon>Chordata</taxon>
        <taxon>Craniata</taxon>
        <taxon>Vertebrata</taxon>
        <taxon>Euteleostomi</taxon>
        <taxon>Mammalia</taxon>
        <taxon>Eutheria</taxon>
        <taxon>Euarchontoglires</taxon>
        <taxon>Glires</taxon>
        <taxon>Rodentia</taxon>
        <taxon>Myomorpha</taxon>
        <taxon>Muroidea</taxon>
        <taxon>Cricetidae</taxon>
        <taxon>Arvicolinae</taxon>
        <taxon>Myodes</taxon>
    </lineage>
</organism>
<dbReference type="PROSITE" id="PS51465">
    <property type="entry name" value="KAZAL_2"/>
    <property type="match status" value="1"/>
</dbReference>
<evidence type="ECO:0000256" key="8">
    <source>
        <dbReference type="ARBA" id="ARBA00023157"/>
    </source>
</evidence>
<dbReference type="PROSITE" id="PS00613">
    <property type="entry name" value="OSTEONECTIN_2"/>
    <property type="match status" value="1"/>
</dbReference>
<dbReference type="GO" id="GO:0005509">
    <property type="term" value="F:calcium ion binding"/>
    <property type="evidence" value="ECO:0007669"/>
    <property type="project" value="InterPro"/>
</dbReference>
<protein>
    <recommendedName>
        <fullName evidence="15">SPARC-like protein 1</fullName>
    </recommendedName>
</protein>
<evidence type="ECO:0000256" key="1">
    <source>
        <dbReference type="ARBA" id="ARBA00004498"/>
    </source>
</evidence>
<keyword evidence="3" id="KW-0964">Secreted</keyword>
<dbReference type="PROSITE" id="PS50222">
    <property type="entry name" value="EF_HAND_2"/>
    <property type="match status" value="1"/>
</dbReference>
<dbReference type="Gene3D" id="1.10.238.10">
    <property type="entry name" value="EF-hand"/>
    <property type="match status" value="1"/>
</dbReference>
<evidence type="ECO:0000256" key="3">
    <source>
        <dbReference type="ARBA" id="ARBA00022525"/>
    </source>
</evidence>
<dbReference type="GO" id="GO:0050840">
    <property type="term" value="F:extracellular matrix binding"/>
    <property type="evidence" value="ECO:0007669"/>
    <property type="project" value="TreeGrafter"/>
</dbReference>
<evidence type="ECO:0008006" key="15">
    <source>
        <dbReference type="Google" id="ProtNLM"/>
    </source>
</evidence>
<evidence type="ECO:0000256" key="4">
    <source>
        <dbReference type="ARBA" id="ARBA00022530"/>
    </source>
</evidence>
<evidence type="ECO:0000259" key="12">
    <source>
        <dbReference type="PROSITE" id="PS51465"/>
    </source>
</evidence>
<dbReference type="InterPro" id="IPR019577">
    <property type="entry name" value="SPARC/Testican_Ca-bd-dom"/>
</dbReference>
<dbReference type="InterPro" id="IPR002048">
    <property type="entry name" value="EF_hand_dom"/>
</dbReference>
<feature type="compositionally biased region" description="Polar residues" evidence="10">
    <location>
        <begin position="200"/>
        <end position="213"/>
    </location>
</feature>
<feature type="compositionally biased region" description="Basic and acidic residues" evidence="10">
    <location>
        <begin position="118"/>
        <end position="151"/>
    </location>
</feature>
<dbReference type="GO" id="GO:0005518">
    <property type="term" value="F:collagen binding"/>
    <property type="evidence" value="ECO:0007669"/>
    <property type="project" value="TreeGrafter"/>
</dbReference>
<dbReference type="FunFam" id="1.10.238.10:FF:000068">
    <property type="entry name" value="SPARC isoform 1"/>
    <property type="match status" value="1"/>
</dbReference>
<dbReference type="PANTHER" id="PTHR13866">
    <property type="entry name" value="SPARC OSTEONECTIN"/>
    <property type="match status" value="1"/>
</dbReference>
<evidence type="ECO:0000256" key="7">
    <source>
        <dbReference type="ARBA" id="ARBA00022837"/>
    </source>
</evidence>
<feature type="compositionally biased region" description="Low complexity" evidence="10">
    <location>
        <begin position="318"/>
        <end position="330"/>
    </location>
</feature>
<dbReference type="Pfam" id="PF09289">
    <property type="entry name" value="FOLN"/>
    <property type="match status" value="1"/>
</dbReference>
<dbReference type="Pfam" id="PF10591">
    <property type="entry name" value="SPARC_Ca_bdg"/>
    <property type="match status" value="1"/>
</dbReference>
<dbReference type="GO" id="GO:0005615">
    <property type="term" value="C:extracellular space"/>
    <property type="evidence" value="ECO:0007669"/>
    <property type="project" value="InterPro"/>
</dbReference>
<evidence type="ECO:0000256" key="6">
    <source>
        <dbReference type="ARBA" id="ARBA00022729"/>
    </source>
</evidence>
<keyword evidence="14" id="KW-1185">Reference proteome</keyword>
<reference evidence="13 14" key="1">
    <citation type="journal article" date="2023" name="bioRxiv">
        <title>Conserved and derived expression patterns and positive selection on dental genes reveal complex evolutionary context of ever-growing rodent molars.</title>
        <authorList>
            <person name="Calamari Z.T."/>
            <person name="Song A."/>
            <person name="Cohen E."/>
            <person name="Akter M."/>
            <person name="Roy R.D."/>
            <person name="Hallikas O."/>
            <person name="Christensen M.M."/>
            <person name="Li P."/>
            <person name="Marangoni P."/>
            <person name="Jernvall J."/>
            <person name="Klein O.D."/>
        </authorList>
    </citation>
    <scope>NUCLEOTIDE SEQUENCE [LARGE SCALE GENOMIC DNA]</scope>
    <source>
        <strain evidence="13">V071</strain>
    </source>
</reference>
<evidence type="ECO:0000256" key="5">
    <source>
        <dbReference type="ARBA" id="ARBA00022723"/>
    </source>
</evidence>
<feature type="compositionally biased region" description="Polar residues" evidence="10">
    <location>
        <begin position="226"/>
        <end position="239"/>
    </location>
</feature>
<comment type="caution">
    <text evidence="13">The sequence shown here is derived from an EMBL/GenBank/DDBJ whole genome shotgun (WGS) entry which is preliminary data.</text>
</comment>
<evidence type="ECO:0000256" key="9">
    <source>
        <dbReference type="ARBA" id="ARBA00023180"/>
    </source>
</evidence>
<keyword evidence="4" id="KW-0272">Extracellular matrix</keyword>
<dbReference type="CDD" id="cd16236">
    <property type="entry name" value="EFh_SPARC_SPARCL1"/>
    <property type="match status" value="1"/>
</dbReference>
<feature type="domain" description="EF-hand" evidence="11">
    <location>
        <begin position="664"/>
        <end position="699"/>
    </location>
</feature>
<evidence type="ECO:0000313" key="14">
    <source>
        <dbReference type="Proteomes" id="UP001488838"/>
    </source>
</evidence>
<evidence type="ECO:0000256" key="2">
    <source>
        <dbReference type="ARBA" id="ARBA00006404"/>
    </source>
</evidence>
<dbReference type="AlphaFoldDB" id="A0AAW0IPW4"/>
<gene>
    <name evidence="13" type="ORF">U0070_007889</name>
</gene>
<keyword evidence="8" id="KW-1015">Disulfide bond</keyword>
<sequence>MSLKSSHWGDQNGNSGKSAHWQSEVLDKFSLVGDAEDRRTLQLQQSWRSLAACVFSRRPDNMTPALFFLYLLGTAAAIPTNARFLSGHVNPTTAALVTPDDAAAPSAGVEAAADIENHADDKDEQPSALKSEEENREQSTEQDKASSHEEDLKDEEDGDGDLSVNLEYSPTEGASDAQDSTSEPPRQEKLLESTEFPAVASTSSVDSNRQANVTKGEGSQEKSEGDANQQLNKNSQHSQDLMDEGSPEQDPGAPDEEEEEEEEEPGDVGAPSDNQEREKEPPEEQPISKQEGNSDQSDEPLEESSQPTQLSKTEKNGFEQGNQGQEGNSNAEEEDKTASSAKHIHHTEWQGQEGKAVLEPTGSQKDVDEKTVSAEPNDGVAVLAWNHGASYDGSKDDSKHGTSDDYFIPSQELLEAGKTDPLSYYLKRVEQATDENEKVDKSEAGDNQRAKKADSSPIVEPSDEGNSRGHSADSCMNFQCKRGHTCEADQQGKPHCVCQDPETCPPAKILDQVCGTDNQTYASSCHLFATKCQLEGTKKGHQLQLDYFGACKSIPACTDFEVAQFPLRMRDWLKNILMQLYEPNPKHDGYLNEKQRSKVKKIYLDEKRLLAGDHPIELLLRDFKKNYHMYVYPVHWQFNELDQHPADRILTHSELAPLRASLVPMEHCITRFFEECDPNKDKHITLKEWGHCFGIKEGNFVIKNNVYFLR</sequence>
<evidence type="ECO:0000259" key="11">
    <source>
        <dbReference type="PROSITE" id="PS50222"/>
    </source>
</evidence>
<feature type="domain" description="Kazal-like" evidence="12">
    <location>
        <begin position="497"/>
        <end position="553"/>
    </location>
</feature>
<dbReference type="PROSITE" id="PS00018">
    <property type="entry name" value="EF_HAND_1"/>
    <property type="match status" value="1"/>
</dbReference>
<dbReference type="FunFam" id="3.30.60.30:FF:000004">
    <property type="entry name" value="SPARC isoform 1"/>
    <property type="match status" value="1"/>
</dbReference>
<feature type="compositionally biased region" description="Acidic residues" evidence="10">
    <location>
        <begin position="241"/>
        <end position="266"/>
    </location>
</feature>
<comment type="subcellular location">
    <subcellularLocation>
        <location evidence="1">Secreted</location>
        <location evidence="1">Extracellular space</location>
        <location evidence="1">Extracellular matrix</location>
    </subcellularLocation>
</comment>
<dbReference type="SUPFAM" id="SSF47473">
    <property type="entry name" value="EF-hand"/>
    <property type="match status" value="1"/>
</dbReference>
<accession>A0AAW0IPW4</accession>
<dbReference type="SMART" id="SM00280">
    <property type="entry name" value="KAZAL"/>
    <property type="match status" value="1"/>
</dbReference>
<dbReference type="SMART" id="SM00274">
    <property type="entry name" value="FOLN"/>
    <property type="match status" value="1"/>
</dbReference>